<proteinExistence type="predicted"/>
<gene>
    <name evidence="2" type="ORF">DF220_12315</name>
</gene>
<dbReference type="InterPro" id="IPR029442">
    <property type="entry name" value="GyrI-like"/>
</dbReference>
<protein>
    <submittedName>
        <fullName evidence="2">AraC family transcriptional regulator</fullName>
    </submittedName>
</protein>
<dbReference type="SMART" id="SM00871">
    <property type="entry name" value="AraC_E_bind"/>
    <property type="match status" value="1"/>
</dbReference>
<accession>A0A2U1SX29</accession>
<evidence type="ECO:0000313" key="2">
    <source>
        <dbReference type="EMBL" id="PWB96156.1"/>
    </source>
</evidence>
<keyword evidence="3" id="KW-1185">Reference proteome</keyword>
<dbReference type="Pfam" id="PF06445">
    <property type="entry name" value="GyrI-like"/>
    <property type="match status" value="1"/>
</dbReference>
<dbReference type="Gene3D" id="3.20.80.10">
    <property type="entry name" value="Regulatory factor, effector binding domain"/>
    <property type="match status" value="1"/>
</dbReference>
<evidence type="ECO:0000313" key="3">
    <source>
        <dbReference type="Proteomes" id="UP000244978"/>
    </source>
</evidence>
<comment type="caution">
    <text evidence="2">The sequence shown here is derived from an EMBL/GenBank/DDBJ whole genome shotgun (WGS) entry which is preliminary data.</text>
</comment>
<dbReference type="InterPro" id="IPR010499">
    <property type="entry name" value="AraC_E-bd"/>
</dbReference>
<reference evidence="3" key="1">
    <citation type="submission" date="2018-04" db="EMBL/GenBank/DDBJ databases">
        <authorList>
            <person name="Liu S."/>
            <person name="Wang Z."/>
            <person name="Li J."/>
        </authorList>
    </citation>
    <scope>NUCLEOTIDE SEQUENCE [LARGE SCALE GENOMIC DNA]</scope>
    <source>
        <strain evidence="3">S1194</strain>
    </source>
</reference>
<dbReference type="Proteomes" id="UP000244978">
    <property type="component" value="Unassembled WGS sequence"/>
</dbReference>
<dbReference type="RefSeq" id="WP_108998397.1">
    <property type="nucleotide sequence ID" value="NZ_QEEX01000002.1"/>
</dbReference>
<feature type="domain" description="AraC effector-binding" evidence="1">
    <location>
        <begin position="8"/>
        <end position="158"/>
    </location>
</feature>
<sequence length="159" mass="17174">MQQESDEVGPKIVEVPPTLVGVIHDVVPMNQMVSFFDRVFATVPQVLAKQDVAIVGPAVAVYFGAPGETADIAAGFPIASEIDPAEGVTSLWLPTGQAVTALHIGSYDGLADAYSRLLEWMTERSLTPAQVMWESYVTMPTPEADPADMRTVITWLLQD</sequence>
<name>A0A2U1SX29_9MICO</name>
<dbReference type="EMBL" id="QEEX01000002">
    <property type="protein sequence ID" value="PWB96156.1"/>
    <property type="molecule type" value="Genomic_DNA"/>
</dbReference>
<dbReference type="InterPro" id="IPR011256">
    <property type="entry name" value="Reg_factor_effector_dom_sf"/>
</dbReference>
<dbReference type="SUPFAM" id="SSF55136">
    <property type="entry name" value="Probable bacterial effector-binding domain"/>
    <property type="match status" value="1"/>
</dbReference>
<organism evidence="2 3">
    <name type="scientific">Homoserinimonas hongtaonis</name>
    <dbReference type="NCBI Taxonomy" id="2079791"/>
    <lineage>
        <taxon>Bacteria</taxon>
        <taxon>Bacillati</taxon>
        <taxon>Actinomycetota</taxon>
        <taxon>Actinomycetes</taxon>
        <taxon>Micrococcales</taxon>
        <taxon>Microbacteriaceae</taxon>
        <taxon>Homoserinimonas</taxon>
    </lineage>
</organism>
<evidence type="ECO:0000259" key="1">
    <source>
        <dbReference type="SMART" id="SM00871"/>
    </source>
</evidence>
<dbReference type="AlphaFoldDB" id="A0A2U1SX29"/>